<dbReference type="InterPro" id="IPR006093">
    <property type="entry name" value="Oxy_OxRdtase_FAD_BS"/>
</dbReference>
<comment type="pathway">
    <text evidence="1">Cofactor biosynthesis; L-ascorbate biosynthesis.</text>
</comment>
<dbReference type="AlphaFoldDB" id="A0AAF0Z4F3"/>
<comment type="similarity">
    <text evidence="2">Belongs to the oxygen-dependent FAD-linked oxidoreductase family.</text>
</comment>
<sequence>MLSMRIPPGRRPALWTTWGGTAQCRPRAVVVPRSTDELREALAGAAERGEGLRVVGSGHSFTGAATTSGTMVDLARLDRRSVRAADGHDHEQVERVLPLGNGRALVTVRAGMRLGALNLALARRGLALENLGDIDRQTVAGALGTGTHGTGVRFTGLAARVQGVRVMTAAGEVLEASPESSPDLFEAARLGLGAVGVVLAVTILAVPAFWLVAREEPCPLDEVLERLDGPGNLVDAHDHMEMYWFPHTRRALTKRNDRLGGPAGAGADLLWDGGSGVSAPSSSSAHGVTGQIARLARDTWASGRRWVDDELLSNGVFWLTNEIATAAPRLTPQINAVASRALAPRTYAAASHEVFVSRRRVRFAEMEYALPRADVVEVLREVDRWITVSGVHVPFPVEVRFTAADDVWLSTAYGRESAYVAVHQYARMPRDRYFEGVEQIFRAAGGRPHWGKLHSLRRDDLVGLYPRLEDFCAVRDAYDPGRLFANAYTTRLFG</sequence>
<name>A0AAF0Z4F3_9MICO</name>
<dbReference type="InterPro" id="IPR016166">
    <property type="entry name" value="FAD-bd_PCMH"/>
</dbReference>
<protein>
    <submittedName>
        <fullName evidence="6">FAD-binding protein</fullName>
    </submittedName>
</protein>
<evidence type="ECO:0000256" key="3">
    <source>
        <dbReference type="ARBA" id="ARBA00022644"/>
    </source>
</evidence>
<dbReference type="GO" id="GO:0080049">
    <property type="term" value="F:L-gulono-1,4-lactone dehydrogenase activity"/>
    <property type="evidence" value="ECO:0007669"/>
    <property type="project" value="TreeGrafter"/>
</dbReference>
<dbReference type="Gene3D" id="3.30.70.2520">
    <property type="match status" value="1"/>
</dbReference>
<dbReference type="PROSITE" id="PS51387">
    <property type="entry name" value="FAD_PCMH"/>
    <property type="match status" value="1"/>
</dbReference>
<dbReference type="InterPro" id="IPR016169">
    <property type="entry name" value="FAD-bd_PCMH_sub2"/>
</dbReference>
<dbReference type="GO" id="GO:0071949">
    <property type="term" value="F:FAD binding"/>
    <property type="evidence" value="ECO:0007669"/>
    <property type="project" value="InterPro"/>
</dbReference>
<reference evidence="7" key="1">
    <citation type="submission" date="2023-11" db="EMBL/GenBank/DDBJ databases">
        <authorList>
            <person name="Helweg L.P."/>
            <person name="Kiel A."/>
            <person name="Hitz F."/>
            <person name="Ruckert-Reed C."/>
            <person name="Busche T."/>
            <person name="Kaltschmidt B."/>
            <person name="Kaltschmidt C."/>
        </authorList>
    </citation>
    <scope>NUCLEOTIDE SEQUENCE [LARGE SCALE GENOMIC DNA]</scope>
    <source>
        <strain evidence="7">4.1</strain>
    </source>
</reference>
<evidence type="ECO:0000313" key="7">
    <source>
        <dbReference type="Proteomes" id="UP001304340"/>
    </source>
</evidence>
<gene>
    <name evidence="6" type="ORF">SANBI_003122</name>
</gene>
<dbReference type="Gene3D" id="3.30.43.10">
    <property type="entry name" value="Uridine Diphospho-n-acetylenolpyruvylglucosamine Reductase, domain 2"/>
    <property type="match status" value="1"/>
</dbReference>
<keyword evidence="7" id="KW-1185">Reference proteome</keyword>
<dbReference type="GO" id="GO:0019853">
    <property type="term" value="P:L-ascorbic acid biosynthetic process"/>
    <property type="evidence" value="ECO:0007669"/>
    <property type="project" value="UniProtKB-KW"/>
</dbReference>
<dbReference type="InterPro" id="IPR010031">
    <property type="entry name" value="FAD_lactone_oxidase-like"/>
</dbReference>
<proteinExistence type="inferred from homology"/>
<evidence type="ECO:0000256" key="2">
    <source>
        <dbReference type="ARBA" id="ARBA00005466"/>
    </source>
</evidence>
<dbReference type="Gene3D" id="1.10.45.10">
    <property type="entry name" value="Vanillyl-alcohol Oxidase, Chain A, domain 4"/>
    <property type="match status" value="1"/>
</dbReference>
<dbReference type="GO" id="GO:0003885">
    <property type="term" value="F:D-arabinono-1,4-lactone oxidase activity"/>
    <property type="evidence" value="ECO:0007669"/>
    <property type="project" value="InterPro"/>
</dbReference>
<evidence type="ECO:0000256" key="1">
    <source>
        <dbReference type="ARBA" id="ARBA00005147"/>
    </source>
</evidence>
<dbReference type="Gene3D" id="3.30.465.10">
    <property type="match status" value="1"/>
</dbReference>
<dbReference type="KEGG" id="sbil:SANBI_003122"/>
<organism evidence="6 7">
    <name type="scientific">Sanguibacter biliveldensis</name>
    <dbReference type="NCBI Taxonomy" id="3030830"/>
    <lineage>
        <taxon>Bacteria</taxon>
        <taxon>Bacillati</taxon>
        <taxon>Actinomycetota</taxon>
        <taxon>Actinomycetes</taxon>
        <taxon>Micrococcales</taxon>
        <taxon>Sanguibacteraceae</taxon>
        <taxon>Sanguibacter</taxon>
    </lineage>
</organism>
<dbReference type="InterPro" id="IPR006094">
    <property type="entry name" value="Oxid_FAD_bind_N"/>
</dbReference>
<dbReference type="GO" id="GO:0016020">
    <property type="term" value="C:membrane"/>
    <property type="evidence" value="ECO:0007669"/>
    <property type="project" value="InterPro"/>
</dbReference>
<dbReference type="SUPFAM" id="SSF56176">
    <property type="entry name" value="FAD-binding/transporter-associated domain-like"/>
    <property type="match status" value="1"/>
</dbReference>
<dbReference type="PANTHER" id="PTHR43762">
    <property type="entry name" value="L-GULONOLACTONE OXIDASE"/>
    <property type="match status" value="1"/>
</dbReference>
<dbReference type="EMBL" id="CP138359">
    <property type="protein sequence ID" value="WPF81804.1"/>
    <property type="molecule type" value="Genomic_DNA"/>
</dbReference>
<evidence type="ECO:0000313" key="6">
    <source>
        <dbReference type="EMBL" id="WPF81804.1"/>
    </source>
</evidence>
<evidence type="ECO:0000259" key="5">
    <source>
        <dbReference type="PROSITE" id="PS51387"/>
    </source>
</evidence>
<evidence type="ECO:0000256" key="4">
    <source>
        <dbReference type="ARBA" id="ARBA00023002"/>
    </source>
</evidence>
<dbReference type="InterPro" id="IPR036318">
    <property type="entry name" value="FAD-bd_PCMH-like_sf"/>
</dbReference>
<dbReference type="PANTHER" id="PTHR43762:SF1">
    <property type="entry name" value="D-ARABINONO-1,4-LACTONE OXIDASE"/>
    <property type="match status" value="1"/>
</dbReference>
<dbReference type="Pfam" id="PF04030">
    <property type="entry name" value="ALO"/>
    <property type="match status" value="1"/>
</dbReference>
<feature type="domain" description="FAD-binding PCMH-type" evidence="5">
    <location>
        <begin position="22"/>
        <end position="208"/>
    </location>
</feature>
<dbReference type="PROSITE" id="PS00862">
    <property type="entry name" value="OX2_COVAL_FAD"/>
    <property type="match status" value="1"/>
</dbReference>
<keyword evidence="4" id="KW-0560">Oxidoreductase</keyword>
<accession>A0AAF0Z4F3</accession>
<dbReference type="InterPro" id="IPR016171">
    <property type="entry name" value="Vanillyl_alc_oxidase_C-sub2"/>
</dbReference>
<dbReference type="Pfam" id="PF01565">
    <property type="entry name" value="FAD_binding_4"/>
    <property type="match status" value="1"/>
</dbReference>
<keyword evidence="3" id="KW-0060">Ascorbate biosynthesis</keyword>
<dbReference type="Proteomes" id="UP001304340">
    <property type="component" value="Chromosome"/>
</dbReference>
<dbReference type="PIRSF" id="PIRSF000136">
    <property type="entry name" value="LGO_GLO"/>
    <property type="match status" value="1"/>
</dbReference>
<dbReference type="InterPro" id="IPR016167">
    <property type="entry name" value="FAD-bd_PCMH_sub1"/>
</dbReference>
<dbReference type="InterPro" id="IPR007173">
    <property type="entry name" value="ALO_C"/>
</dbReference>